<dbReference type="InterPro" id="IPR018927">
    <property type="entry name" value="Pilus_synth_Q_C"/>
</dbReference>
<protein>
    <submittedName>
        <fullName evidence="2">TcpQ domain-containing protein</fullName>
    </submittedName>
</protein>
<proteinExistence type="predicted"/>
<feature type="domain" description="Toxin co-regulated pilus biosynthesis protein Q C-terminal" evidence="1">
    <location>
        <begin position="34"/>
        <end position="115"/>
    </location>
</feature>
<dbReference type="EMBL" id="JAUKVY010000021">
    <property type="protein sequence ID" value="MDO1535671.1"/>
    <property type="molecule type" value="Genomic_DNA"/>
</dbReference>
<gene>
    <name evidence="2" type="ORF">Q2T77_25635</name>
</gene>
<comment type="caution">
    <text evidence="2">The sequence shown here is derived from an EMBL/GenBank/DDBJ whole genome shotgun (WGS) entry which is preliminary data.</text>
</comment>
<evidence type="ECO:0000313" key="2">
    <source>
        <dbReference type="EMBL" id="MDO1535671.1"/>
    </source>
</evidence>
<dbReference type="Proteomes" id="UP001169027">
    <property type="component" value="Unassembled WGS sequence"/>
</dbReference>
<dbReference type="Gene3D" id="3.55.50.70">
    <property type="match status" value="1"/>
</dbReference>
<dbReference type="RefSeq" id="WP_301813460.1">
    <property type="nucleotide sequence ID" value="NZ_JAUJZH010000021.1"/>
</dbReference>
<evidence type="ECO:0000313" key="3">
    <source>
        <dbReference type="Proteomes" id="UP001169027"/>
    </source>
</evidence>
<reference evidence="2" key="1">
    <citation type="submission" date="2023-06" db="EMBL/GenBank/DDBJ databases">
        <authorList>
            <person name="Jiang Y."/>
            <person name="Liu Q."/>
        </authorList>
    </citation>
    <scope>NUCLEOTIDE SEQUENCE</scope>
    <source>
        <strain evidence="2">CGMCC 1.12090</strain>
    </source>
</reference>
<organism evidence="2 3">
    <name type="scientific">Variovorax ginsengisoli</name>
    <dbReference type="NCBI Taxonomy" id="363844"/>
    <lineage>
        <taxon>Bacteria</taxon>
        <taxon>Pseudomonadati</taxon>
        <taxon>Pseudomonadota</taxon>
        <taxon>Betaproteobacteria</taxon>
        <taxon>Burkholderiales</taxon>
        <taxon>Comamonadaceae</taxon>
        <taxon>Variovorax</taxon>
    </lineage>
</organism>
<name>A0ABT8SDZ3_9BURK</name>
<dbReference type="Pfam" id="PF10671">
    <property type="entry name" value="TcpQ"/>
    <property type="match status" value="1"/>
</dbReference>
<accession>A0ABT8SDZ3</accession>
<evidence type="ECO:0000259" key="1">
    <source>
        <dbReference type="Pfam" id="PF10671"/>
    </source>
</evidence>
<keyword evidence="3" id="KW-1185">Reference proteome</keyword>
<sequence length="125" mass="13196">MAAEAGAAVKSGAVAMPVGGEVAAPAAPAAPVAQSFTISRSDKTIREALVTWSRRAGWTHDTEHWTVPFDLPVLSSADLGTDFKGAVRALLASTDLTNMPLQPCFYSNKVLRVVPKAELCDRMAN</sequence>